<dbReference type="Gene3D" id="1.10.439.20">
    <property type="entry name" value="Phospholipase B-like, domain 2"/>
    <property type="match status" value="1"/>
</dbReference>
<reference evidence="12" key="1">
    <citation type="submission" date="2025-08" db="UniProtKB">
        <authorList>
            <consortium name="RefSeq"/>
        </authorList>
    </citation>
    <scope>IDENTIFICATION</scope>
    <source>
        <tissue evidence="12">Blood</tissue>
    </source>
</reference>
<keyword evidence="4 10" id="KW-0378">Hydrolase</keyword>
<keyword evidence="8" id="KW-0325">Glycoprotein</keyword>
<keyword evidence="11" id="KW-1185">Reference proteome</keyword>
<comment type="similarity">
    <text evidence="2 10">Belongs to the phospholipase B-like family.</text>
</comment>
<evidence type="ECO:0000256" key="7">
    <source>
        <dbReference type="ARBA" id="ARBA00023157"/>
    </source>
</evidence>
<keyword evidence="6 10" id="KW-0443">Lipid metabolism</keyword>
<dbReference type="GeneID" id="105002239"/>
<dbReference type="InterPro" id="IPR007000">
    <property type="entry name" value="PLipase_B-like"/>
</dbReference>
<comment type="function">
    <text evidence="10">Putative phospholipase.</text>
</comment>
<evidence type="ECO:0000256" key="4">
    <source>
        <dbReference type="ARBA" id="ARBA00022801"/>
    </source>
</evidence>
<sequence length="592" mass="67695">MVFITPVRDTQGRAYARGKLRRTPEPPRPGAPLPALEPFCLQLPGPAKRSGDRGRRAMLPQPPARLPLLLLLLAAAVPLSQAGVYYATAYWMPTEKTIQVKNVLDRKGDAYGFYNNSVKTTGWGILEIKAGYGSQSLSNEIIMFAAGFLEGYLTAPHMDDHFTNLYPQLIKKRSMLNKVQDFLTKQDQWTRENIKYYKSDPFWRHADYVMAQMDGLFAGATKRALLEGKKPMTLFQIQFLNAIGDLLDLIPSLSPTKNSSLKFFKRWDMGHCSALIKVLPGFENIFFAHSSWYTYAAMLRIYKHWDFNIVDKDTSSSRLSFSSYPGFLESLDDFYLLSSGLVLLQTTNSVYNKTLLQHVVPQSLLAWQRVRVASMMANNGKQWAEVFSKYNSGTYNNQYMVLDLKKVNLNHSLDEGTLYIVEQIPTYVEYSEQTAVLRRGYWPSYNIPFHEKVYNWSGYPILVKKLGLDYSYDLASRAKIFRRDQGKVTDMESMKYIMRYNNYKQDPYSKGDPCNTICCREDLNSHSPSPGGCYDTKVADIYLASKYKAYAISGPTVQGGLPVFHWSRFNKTLHEGMPEAYNFDFITMKPIL</sequence>
<evidence type="ECO:0000313" key="11">
    <source>
        <dbReference type="Proteomes" id="UP000515208"/>
    </source>
</evidence>
<dbReference type="RefSeq" id="XP_010857077.1">
    <property type="nucleotide sequence ID" value="XM_010858775.1"/>
</dbReference>
<dbReference type="GO" id="GO:0005576">
    <property type="term" value="C:extracellular region"/>
    <property type="evidence" value="ECO:0007669"/>
    <property type="project" value="TreeGrafter"/>
</dbReference>
<evidence type="ECO:0000313" key="12">
    <source>
        <dbReference type="RefSeq" id="XP_010857077.1"/>
    </source>
</evidence>
<dbReference type="Gene3D" id="2.10.70.60">
    <property type="entry name" value="Phospholipase B-like, domain 1"/>
    <property type="match status" value="1"/>
</dbReference>
<name>A0A6P3J095_BISBB</name>
<dbReference type="PANTHER" id="PTHR12370:SF1">
    <property type="entry name" value="PHOSPHOLIPASE B-LIKE 1"/>
    <property type="match status" value="1"/>
</dbReference>
<dbReference type="InterPro" id="IPR043042">
    <property type="entry name" value="PLipase_B-like_dom3"/>
</dbReference>
<dbReference type="Proteomes" id="UP000515208">
    <property type="component" value="Unplaced"/>
</dbReference>
<dbReference type="GO" id="GO:0004620">
    <property type="term" value="F:phospholipase activity"/>
    <property type="evidence" value="ECO:0007669"/>
    <property type="project" value="InterPro"/>
</dbReference>
<proteinExistence type="inferred from homology"/>
<dbReference type="AlphaFoldDB" id="A0A6P3J095"/>
<dbReference type="GO" id="GO:0005764">
    <property type="term" value="C:lysosome"/>
    <property type="evidence" value="ECO:0007669"/>
    <property type="project" value="UniProtKB-SubCell"/>
</dbReference>
<evidence type="ECO:0000256" key="9">
    <source>
        <dbReference type="ARBA" id="ARBA00023228"/>
    </source>
</evidence>
<keyword evidence="5 10" id="KW-0442">Lipid degradation</keyword>
<evidence type="ECO:0000256" key="10">
    <source>
        <dbReference type="RuleBase" id="RU364138"/>
    </source>
</evidence>
<dbReference type="CTD" id="79887"/>
<evidence type="ECO:0000256" key="1">
    <source>
        <dbReference type="ARBA" id="ARBA00004371"/>
    </source>
</evidence>
<dbReference type="GO" id="GO:0009395">
    <property type="term" value="P:phospholipid catabolic process"/>
    <property type="evidence" value="ECO:0007669"/>
    <property type="project" value="TreeGrafter"/>
</dbReference>
<evidence type="ECO:0000256" key="6">
    <source>
        <dbReference type="ARBA" id="ARBA00023098"/>
    </source>
</evidence>
<keyword evidence="9" id="KW-0458">Lysosome</keyword>
<gene>
    <name evidence="12" type="primary">PLBD1</name>
</gene>
<organism evidence="11 12">
    <name type="scientific">Bison bison bison</name>
    <name type="common">North American plains bison</name>
    <dbReference type="NCBI Taxonomy" id="43346"/>
    <lineage>
        <taxon>Eukaryota</taxon>
        <taxon>Metazoa</taxon>
        <taxon>Chordata</taxon>
        <taxon>Craniata</taxon>
        <taxon>Vertebrata</taxon>
        <taxon>Euteleostomi</taxon>
        <taxon>Mammalia</taxon>
        <taxon>Eutheria</taxon>
        <taxon>Laurasiatheria</taxon>
        <taxon>Artiodactyla</taxon>
        <taxon>Ruminantia</taxon>
        <taxon>Pecora</taxon>
        <taxon>Bovidae</taxon>
        <taxon>Bovinae</taxon>
        <taxon>Bison</taxon>
    </lineage>
</organism>
<dbReference type="Gene3D" id="3.60.60.20">
    <property type="match status" value="1"/>
</dbReference>
<accession>A0A6P3J095</accession>
<dbReference type="EC" id="3.1.1.-" evidence="10"/>
<evidence type="ECO:0000256" key="2">
    <source>
        <dbReference type="ARBA" id="ARBA00007835"/>
    </source>
</evidence>
<dbReference type="OrthoDB" id="419508at2759"/>
<dbReference type="FunFam" id="3.60.60.20:FF:000001">
    <property type="entry name" value="Phospholipase B-like"/>
    <property type="match status" value="1"/>
</dbReference>
<dbReference type="InterPro" id="IPR043041">
    <property type="entry name" value="PLipase_B-like_dom2"/>
</dbReference>
<dbReference type="InterPro" id="IPR043040">
    <property type="entry name" value="PLipase_B-like_dom1"/>
</dbReference>
<dbReference type="KEGG" id="bbis:105002239"/>
<keyword evidence="3" id="KW-0732">Signal</keyword>
<protein>
    <recommendedName>
        <fullName evidence="10">Phospholipase B-like</fullName>
        <ecNumber evidence="10">3.1.1.-</ecNumber>
    </recommendedName>
</protein>
<evidence type="ECO:0000256" key="3">
    <source>
        <dbReference type="ARBA" id="ARBA00022729"/>
    </source>
</evidence>
<dbReference type="Pfam" id="PF04916">
    <property type="entry name" value="Phospholip_B"/>
    <property type="match status" value="1"/>
</dbReference>
<evidence type="ECO:0000256" key="5">
    <source>
        <dbReference type="ARBA" id="ARBA00022963"/>
    </source>
</evidence>
<keyword evidence="7" id="KW-1015">Disulfide bond</keyword>
<comment type="subcellular location">
    <subcellularLocation>
        <location evidence="1">Lysosome</location>
    </subcellularLocation>
</comment>
<dbReference type="PANTHER" id="PTHR12370">
    <property type="entry name" value="PHOSPHOLIPASE B-RELATED"/>
    <property type="match status" value="1"/>
</dbReference>
<evidence type="ECO:0000256" key="8">
    <source>
        <dbReference type="ARBA" id="ARBA00023180"/>
    </source>
</evidence>